<dbReference type="FunFam" id="3.40.50.1360:FF:000005">
    <property type="entry name" value="6-phosphogluconolactonase"/>
    <property type="match status" value="1"/>
</dbReference>
<sequence length="255" mass="28654">MVKVLKFPSTELLATKLGSYILEKQAKALSTKDTFNVAISGGSLIKVLNLCLVQDKEVNSKIAWDKLNIYFCDERIVQLDHPDSNFGAFKSIVFDKLSKEIQDKITVYPLNTSLIKDASAAENESIATDYASILPKENGFDLLLLGCGPDGHTCSLFPDEKHRYLLEEVTKTVVWCHDSPKPPPNRITITFPVINNTRDIAFVAEGESKQPIMHEIFDLKKSTLPTTMINDANDKKVSWFVDDAAFEKVQTNEYY</sequence>
<dbReference type="GeneID" id="11532263"/>
<feature type="domain" description="Glucosamine/galactosamine-6-phosphate isomerase" evidence="8">
    <location>
        <begin position="9"/>
        <end position="239"/>
    </location>
</feature>
<dbReference type="CDD" id="cd01400">
    <property type="entry name" value="6PGL"/>
    <property type="match status" value="1"/>
</dbReference>
<dbReference type="InterPro" id="IPR037171">
    <property type="entry name" value="NagB/RpiA_transferase-like"/>
</dbReference>
<evidence type="ECO:0000313" key="9">
    <source>
        <dbReference type="EMBL" id="CCE61599.1"/>
    </source>
</evidence>
<dbReference type="GO" id="GO:0005737">
    <property type="term" value="C:cytoplasm"/>
    <property type="evidence" value="ECO:0007669"/>
    <property type="project" value="UniProtKB-SubCell"/>
</dbReference>
<proteinExistence type="inferred from homology"/>
<name>G8BNX1_TETPH</name>
<dbReference type="InterPro" id="IPR006148">
    <property type="entry name" value="Glc/Gal-6P_isomerase"/>
</dbReference>
<dbReference type="InterPro" id="IPR039104">
    <property type="entry name" value="6PGL"/>
</dbReference>
<evidence type="ECO:0000256" key="7">
    <source>
        <dbReference type="RuleBase" id="RU365095"/>
    </source>
</evidence>
<dbReference type="PANTHER" id="PTHR11054:SF24">
    <property type="entry name" value="6-PHOSPHOGLUCONOLACTONASE 3-RELATED"/>
    <property type="match status" value="1"/>
</dbReference>
<evidence type="ECO:0000259" key="8">
    <source>
        <dbReference type="Pfam" id="PF01182"/>
    </source>
</evidence>
<dbReference type="SUPFAM" id="SSF100950">
    <property type="entry name" value="NagB/RpiA/CoA transferase-like"/>
    <property type="match status" value="1"/>
</dbReference>
<dbReference type="STRING" id="1071381.G8BNX1"/>
<keyword evidence="6" id="KW-0378">Hydrolase</keyword>
<gene>
    <name evidence="9" type="primary">TPHA0A05240</name>
    <name evidence="9" type="ordered locus">TPHA_0A05240</name>
</gene>
<evidence type="ECO:0000256" key="1">
    <source>
        <dbReference type="ARBA" id="ARBA00000832"/>
    </source>
</evidence>
<keyword evidence="10" id="KW-1185">Reference proteome</keyword>
<dbReference type="GO" id="GO:0005975">
    <property type="term" value="P:carbohydrate metabolic process"/>
    <property type="evidence" value="ECO:0007669"/>
    <property type="project" value="InterPro"/>
</dbReference>
<evidence type="ECO:0000256" key="3">
    <source>
        <dbReference type="ARBA" id="ARBA00004961"/>
    </source>
</evidence>
<dbReference type="RefSeq" id="XP_003684033.1">
    <property type="nucleotide sequence ID" value="XM_003683985.1"/>
</dbReference>
<dbReference type="NCBIfam" id="TIGR01198">
    <property type="entry name" value="pgl"/>
    <property type="match status" value="1"/>
</dbReference>
<evidence type="ECO:0000256" key="2">
    <source>
        <dbReference type="ARBA" id="ARBA00004496"/>
    </source>
</evidence>
<evidence type="ECO:0000256" key="4">
    <source>
        <dbReference type="ARBA" id="ARBA00010662"/>
    </source>
</evidence>
<comment type="subcellular location">
    <subcellularLocation>
        <location evidence="2">Cytoplasm</location>
    </subcellularLocation>
</comment>
<dbReference type="HOGENOM" id="CLU_053947_0_1_1"/>
<organism evidence="9 10">
    <name type="scientific">Tetrapisispora phaffii (strain ATCC 24235 / CBS 4417 / NBRC 1672 / NRRL Y-8282 / UCD 70-5)</name>
    <name type="common">Yeast</name>
    <name type="synonym">Fabospora phaffii</name>
    <dbReference type="NCBI Taxonomy" id="1071381"/>
    <lineage>
        <taxon>Eukaryota</taxon>
        <taxon>Fungi</taxon>
        <taxon>Dikarya</taxon>
        <taxon>Ascomycota</taxon>
        <taxon>Saccharomycotina</taxon>
        <taxon>Saccharomycetes</taxon>
        <taxon>Saccharomycetales</taxon>
        <taxon>Saccharomycetaceae</taxon>
        <taxon>Tetrapisispora</taxon>
    </lineage>
</organism>
<dbReference type="OrthoDB" id="432544at2759"/>
<reference evidence="9 10" key="1">
    <citation type="journal article" date="2011" name="Proc. Natl. Acad. Sci. U.S.A.">
        <title>Evolutionary erosion of yeast sex chromosomes by mating-type switching accidents.</title>
        <authorList>
            <person name="Gordon J.L."/>
            <person name="Armisen D."/>
            <person name="Proux-Wera E."/>
            <person name="Oheigeartaigh S.S."/>
            <person name="Byrne K.P."/>
            <person name="Wolfe K.H."/>
        </authorList>
    </citation>
    <scope>NUCLEOTIDE SEQUENCE [LARGE SCALE GENOMIC DNA]</scope>
    <source>
        <strain evidence="10">ATCC 24235 / CBS 4417 / NBRC 1672 / NRRL Y-8282 / UCD 70-5</strain>
    </source>
</reference>
<dbReference type="eggNOG" id="KOG3147">
    <property type="taxonomic scope" value="Eukaryota"/>
</dbReference>
<dbReference type="GO" id="GO:0006098">
    <property type="term" value="P:pentose-phosphate shunt"/>
    <property type="evidence" value="ECO:0007669"/>
    <property type="project" value="InterPro"/>
</dbReference>
<dbReference type="KEGG" id="tpf:TPHA_0A05240"/>
<comment type="similarity">
    <text evidence="4 7">Belongs to the glucosamine/galactosamine-6-phosphate isomerase family. 6-phosphogluconolactonase subfamily.</text>
</comment>
<evidence type="ECO:0000313" key="10">
    <source>
        <dbReference type="Proteomes" id="UP000005666"/>
    </source>
</evidence>
<comment type="pathway">
    <text evidence="3">Carbohydrate degradation; pentose phosphate pathway; D-ribulose 5-phosphate from D-glucose 6-phosphate (oxidative stage): step 2/3.</text>
</comment>
<dbReference type="PANTHER" id="PTHR11054">
    <property type="entry name" value="6-PHOSPHOGLUCONOLACTONASE"/>
    <property type="match status" value="1"/>
</dbReference>
<accession>G8BNX1</accession>
<dbReference type="InterPro" id="IPR005900">
    <property type="entry name" value="6-phosphogluconolactonase_DevB"/>
</dbReference>
<evidence type="ECO:0000256" key="6">
    <source>
        <dbReference type="ARBA" id="ARBA00022801"/>
    </source>
</evidence>
<dbReference type="AlphaFoldDB" id="G8BNX1"/>
<dbReference type="EMBL" id="HE612856">
    <property type="protein sequence ID" value="CCE61599.1"/>
    <property type="molecule type" value="Genomic_DNA"/>
</dbReference>
<evidence type="ECO:0000256" key="5">
    <source>
        <dbReference type="ARBA" id="ARBA00022490"/>
    </source>
</evidence>
<dbReference type="OMA" id="SKQPIMH"/>
<comment type="catalytic activity">
    <reaction evidence="1">
        <text>6-phospho-D-glucono-1,5-lactone + H2O = 6-phospho-D-gluconate + H(+)</text>
        <dbReference type="Rhea" id="RHEA:12556"/>
        <dbReference type="ChEBI" id="CHEBI:15377"/>
        <dbReference type="ChEBI" id="CHEBI:15378"/>
        <dbReference type="ChEBI" id="CHEBI:57955"/>
        <dbReference type="ChEBI" id="CHEBI:58759"/>
        <dbReference type="EC" id="3.1.1.31"/>
    </reaction>
</comment>
<keyword evidence="5" id="KW-0963">Cytoplasm</keyword>
<dbReference type="Gene3D" id="3.40.50.1360">
    <property type="match status" value="1"/>
</dbReference>
<dbReference type="GO" id="GO:0017057">
    <property type="term" value="F:6-phosphogluconolactonase activity"/>
    <property type="evidence" value="ECO:0007669"/>
    <property type="project" value="UniProtKB-EC"/>
</dbReference>
<dbReference type="Pfam" id="PF01182">
    <property type="entry name" value="Glucosamine_iso"/>
    <property type="match status" value="1"/>
</dbReference>
<protein>
    <recommendedName>
        <fullName evidence="7">6-phosphogluconolactonase-like protein</fullName>
    </recommendedName>
</protein>
<dbReference type="Proteomes" id="UP000005666">
    <property type="component" value="Chromosome 1"/>
</dbReference>